<comment type="caution">
    <text evidence="2">The sequence shown here is derived from an EMBL/GenBank/DDBJ whole genome shotgun (WGS) entry which is preliminary data.</text>
</comment>
<dbReference type="AlphaFoldDB" id="A0A448WIB4"/>
<dbReference type="EMBL" id="CAAALY010015007">
    <property type="protein sequence ID" value="VEL12523.1"/>
    <property type="molecule type" value="Genomic_DNA"/>
</dbReference>
<evidence type="ECO:0000256" key="1">
    <source>
        <dbReference type="SAM" id="MobiDB-lite"/>
    </source>
</evidence>
<gene>
    <name evidence="2" type="ORF">PXEA_LOCUS5963</name>
</gene>
<organism evidence="2 3">
    <name type="scientific">Protopolystoma xenopodis</name>
    <dbReference type="NCBI Taxonomy" id="117903"/>
    <lineage>
        <taxon>Eukaryota</taxon>
        <taxon>Metazoa</taxon>
        <taxon>Spiralia</taxon>
        <taxon>Lophotrochozoa</taxon>
        <taxon>Platyhelminthes</taxon>
        <taxon>Monogenea</taxon>
        <taxon>Polyopisthocotylea</taxon>
        <taxon>Polystomatidea</taxon>
        <taxon>Polystomatidae</taxon>
        <taxon>Protopolystoma</taxon>
    </lineage>
</organism>
<keyword evidence="3" id="KW-1185">Reference proteome</keyword>
<proteinExistence type="predicted"/>
<feature type="region of interest" description="Disordered" evidence="1">
    <location>
        <begin position="158"/>
        <end position="195"/>
    </location>
</feature>
<evidence type="ECO:0000313" key="2">
    <source>
        <dbReference type="EMBL" id="VEL12523.1"/>
    </source>
</evidence>
<reference evidence="2" key="1">
    <citation type="submission" date="2018-11" db="EMBL/GenBank/DDBJ databases">
        <authorList>
            <consortium name="Pathogen Informatics"/>
        </authorList>
    </citation>
    <scope>NUCLEOTIDE SEQUENCE</scope>
</reference>
<dbReference type="Proteomes" id="UP000784294">
    <property type="component" value="Unassembled WGS sequence"/>
</dbReference>
<evidence type="ECO:0000313" key="3">
    <source>
        <dbReference type="Proteomes" id="UP000784294"/>
    </source>
</evidence>
<protein>
    <submittedName>
        <fullName evidence="2">Uncharacterized protein</fullName>
    </submittedName>
</protein>
<accession>A0A448WIB4</accession>
<name>A0A448WIB4_9PLAT</name>
<sequence length="195" mass="20959">MPDYCDSTFDSDANTSPSSYVTAFNRTIGSSLLNTSLASRCPRMGPDPCGISNSEDSVILRSPAGSDLTRLDHMNVVYPSPEVRNASNTAIASLHTQSLLGGSLDQHLMQSQAYCGDDSSMDPVMELQYSFISPYESANSSFSPDSVVSRVVNDSQCRDSLSRCEPYNDMDSETNETGSGNPSSPRPIADDSISK</sequence>